<dbReference type="Gene3D" id="2.120.10.80">
    <property type="entry name" value="Kelch-type beta propeller"/>
    <property type="match status" value="1"/>
</dbReference>
<dbReference type="Pfam" id="PF01344">
    <property type="entry name" value="Kelch_1"/>
    <property type="match status" value="2"/>
</dbReference>
<dbReference type="AlphaFoldDB" id="A0A9Q0EKG5"/>
<dbReference type="OrthoDB" id="45365at2759"/>
<evidence type="ECO:0008006" key="6">
    <source>
        <dbReference type="Google" id="ProtNLM"/>
    </source>
</evidence>
<dbReference type="InterPro" id="IPR052310">
    <property type="entry name" value="Kelch/BTB_domain_protein"/>
</dbReference>
<accession>A0A9Q0EKG5</accession>
<evidence type="ECO:0000256" key="2">
    <source>
        <dbReference type="ARBA" id="ARBA00022737"/>
    </source>
</evidence>
<dbReference type="InterPro" id="IPR006652">
    <property type="entry name" value="Kelch_1"/>
</dbReference>
<organism evidence="4 5">
    <name type="scientific">Muraenolepis orangiensis</name>
    <name type="common">Patagonian moray cod</name>
    <dbReference type="NCBI Taxonomy" id="630683"/>
    <lineage>
        <taxon>Eukaryota</taxon>
        <taxon>Metazoa</taxon>
        <taxon>Chordata</taxon>
        <taxon>Craniata</taxon>
        <taxon>Vertebrata</taxon>
        <taxon>Euteleostomi</taxon>
        <taxon>Actinopterygii</taxon>
        <taxon>Neopterygii</taxon>
        <taxon>Teleostei</taxon>
        <taxon>Neoteleostei</taxon>
        <taxon>Acanthomorphata</taxon>
        <taxon>Zeiogadaria</taxon>
        <taxon>Gadariae</taxon>
        <taxon>Gadiformes</taxon>
        <taxon>Muraenolepidoidei</taxon>
        <taxon>Muraenolepididae</taxon>
        <taxon>Muraenolepis</taxon>
    </lineage>
</organism>
<keyword evidence="5" id="KW-1185">Reference proteome</keyword>
<evidence type="ECO:0000256" key="3">
    <source>
        <dbReference type="SAM" id="MobiDB-lite"/>
    </source>
</evidence>
<dbReference type="PANTHER" id="PTHR45972">
    <property type="entry name" value="BTB_2 DOMAIN-CONTAINING PROTEIN"/>
    <property type="match status" value="1"/>
</dbReference>
<feature type="region of interest" description="Disordered" evidence="3">
    <location>
        <begin position="110"/>
        <end position="152"/>
    </location>
</feature>
<feature type="compositionally biased region" description="Pro residues" evidence="3">
    <location>
        <begin position="10"/>
        <end position="22"/>
    </location>
</feature>
<dbReference type="EMBL" id="JANIIK010000042">
    <property type="protein sequence ID" value="KAJ3607158.1"/>
    <property type="molecule type" value="Genomic_DNA"/>
</dbReference>
<evidence type="ECO:0000313" key="5">
    <source>
        <dbReference type="Proteomes" id="UP001148018"/>
    </source>
</evidence>
<reference evidence="4" key="1">
    <citation type="submission" date="2022-07" db="EMBL/GenBank/DDBJ databases">
        <title>Chromosome-level genome of Muraenolepis orangiensis.</title>
        <authorList>
            <person name="Kim J."/>
        </authorList>
    </citation>
    <scope>NUCLEOTIDE SEQUENCE</scope>
    <source>
        <strain evidence="4">KU_S4_2022</strain>
        <tissue evidence="4">Muscle</tissue>
    </source>
</reference>
<dbReference type="Proteomes" id="UP001148018">
    <property type="component" value="Unassembled WGS sequence"/>
</dbReference>
<sequence length="427" mass="47621">MDASRSSPVGPVPPGRTPPGGAPPVRRTSTCEPTDLDEMSRPITAENCYDMLTLAKRRGLADLTELCYGFMSDHFLVVLRNPAVYGRLTAGERERVLGRRLQGRRVLSVAEVDEPRHRAAGGSGPPSRDTSRPQSPLSPSPGAPEEDADDPAAARQHRRHIFCYEERTKEWRVLSVLPEEVSTRGAGMCTLYNYLFVAGGLVRDARGDSRASDKVFCYNPRTDAWSEARPLLQARSQLKLVAMDGHLFAIGGECLFTVERYDPRVDRWSSVAPLPRGAFAVAHEATACNGELFVSGGSLFYRLLRFDARRGEWEECPFNDSRRKSTDMVAHKSVIYRFDVSRERGVHVCKYNTVVKVWHGSASFALDDARPFRCAVLGERIYCVNKTQALQFVVEEDQERFLPEVLETPARARGTLVPFVLTLAESD</sequence>
<dbReference type="PANTHER" id="PTHR45972:SF3">
    <property type="entry name" value="KELCH REPEAT AND BTB DOMAIN-CONTAINING PROTEIN 11"/>
    <property type="match status" value="1"/>
</dbReference>
<protein>
    <recommendedName>
        <fullName evidence="6">Kelch repeat and BTB domain-containing protein 11</fullName>
    </recommendedName>
</protein>
<dbReference type="SUPFAM" id="SSF117281">
    <property type="entry name" value="Kelch motif"/>
    <property type="match status" value="1"/>
</dbReference>
<evidence type="ECO:0000256" key="1">
    <source>
        <dbReference type="ARBA" id="ARBA00022441"/>
    </source>
</evidence>
<evidence type="ECO:0000313" key="4">
    <source>
        <dbReference type="EMBL" id="KAJ3607158.1"/>
    </source>
</evidence>
<proteinExistence type="predicted"/>
<dbReference type="InterPro" id="IPR015915">
    <property type="entry name" value="Kelch-typ_b-propeller"/>
</dbReference>
<gene>
    <name evidence="4" type="ORF">NHX12_026671</name>
</gene>
<name>A0A9Q0EKG5_9TELE</name>
<keyword evidence="2" id="KW-0677">Repeat</keyword>
<comment type="caution">
    <text evidence="4">The sequence shown here is derived from an EMBL/GenBank/DDBJ whole genome shotgun (WGS) entry which is preliminary data.</text>
</comment>
<feature type="region of interest" description="Disordered" evidence="3">
    <location>
        <begin position="1"/>
        <end position="37"/>
    </location>
</feature>
<dbReference type="SMART" id="SM00612">
    <property type="entry name" value="Kelch"/>
    <property type="match status" value="3"/>
</dbReference>
<keyword evidence="1" id="KW-0880">Kelch repeat</keyword>